<accession>A0A0D0C8S9</accession>
<dbReference type="EMBL" id="KN834870">
    <property type="protein sequence ID" value="KIK51188.1"/>
    <property type="molecule type" value="Genomic_DNA"/>
</dbReference>
<name>A0A0D0C8S9_9AGAR</name>
<sequence length="218" mass="23453">MTNGELSSTKLTLLVWKGRSSSISAQTTDSALAAIRPPPSQHSLGGSASSPAAYTPGGPADSVSCSTNNSTSTPPARKPTRGPDLFEDLHVNFWRPPDCRPDLTLSSVFKATPRKTVQEVNIGAPREEEIIYIDPSEVFAAQAMGYNLDGVPELSLTVSEPQWLHIVTLSVQVPATLLSLNFLFEIGNCVLTSRAQYLDSFGYSSIVVALARKGNHFY</sequence>
<evidence type="ECO:0000313" key="2">
    <source>
        <dbReference type="EMBL" id="KIK51188.1"/>
    </source>
</evidence>
<dbReference type="HOGENOM" id="CLU_1267007_0_0_1"/>
<proteinExistence type="predicted"/>
<reference evidence="2 3" key="1">
    <citation type="submission" date="2014-04" db="EMBL/GenBank/DDBJ databases">
        <title>Evolutionary Origins and Diversification of the Mycorrhizal Mutualists.</title>
        <authorList>
            <consortium name="DOE Joint Genome Institute"/>
            <consortium name="Mycorrhizal Genomics Consortium"/>
            <person name="Kohler A."/>
            <person name="Kuo A."/>
            <person name="Nagy L.G."/>
            <person name="Floudas D."/>
            <person name="Copeland A."/>
            <person name="Barry K.W."/>
            <person name="Cichocki N."/>
            <person name="Veneault-Fourrey C."/>
            <person name="LaButti K."/>
            <person name="Lindquist E.A."/>
            <person name="Lipzen A."/>
            <person name="Lundell T."/>
            <person name="Morin E."/>
            <person name="Murat C."/>
            <person name="Riley R."/>
            <person name="Ohm R."/>
            <person name="Sun H."/>
            <person name="Tunlid A."/>
            <person name="Henrissat B."/>
            <person name="Grigoriev I.V."/>
            <person name="Hibbett D.S."/>
            <person name="Martin F."/>
        </authorList>
    </citation>
    <scope>NUCLEOTIDE SEQUENCE [LARGE SCALE GENOMIC DNA]</scope>
    <source>
        <strain evidence="2 3">FD-317 M1</strain>
    </source>
</reference>
<gene>
    <name evidence="2" type="ORF">GYMLUDRAFT_64957</name>
</gene>
<organism evidence="2 3">
    <name type="scientific">Collybiopsis luxurians FD-317 M1</name>
    <dbReference type="NCBI Taxonomy" id="944289"/>
    <lineage>
        <taxon>Eukaryota</taxon>
        <taxon>Fungi</taxon>
        <taxon>Dikarya</taxon>
        <taxon>Basidiomycota</taxon>
        <taxon>Agaricomycotina</taxon>
        <taxon>Agaricomycetes</taxon>
        <taxon>Agaricomycetidae</taxon>
        <taxon>Agaricales</taxon>
        <taxon>Marasmiineae</taxon>
        <taxon>Omphalotaceae</taxon>
        <taxon>Collybiopsis</taxon>
        <taxon>Collybiopsis luxurians</taxon>
    </lineage>
</organism>
<feature type="compositionally biased region" description="Polar residues" evidence="1">
    <location>
        <begin position="41"/>
        <end position="52"/>
    </location>
</feature>
<protein>
    <submittedName>
        <fullName evidence="2">Uncharacterized protein</fullName>
    </submittedName>
</protein>
<dbReference type="Proteomes" id="UP000053593">
    <property type="component" value="Unassembled WGS sequence"/>
</dbReference>
<evidence type="ECO:0000256" key="1">
    <source>
        <dbReference type="SAM" id="MobiDB-lite"/>
    </source>
</evidence>
<feature type="region of interest" description="Disordered" evidence="1">
    <location>
        <begin position="34"/>
        <end position="82"/>
    </location>
</feature>
<evidence type="ECO:0000313" key="3">
    <source>
        <dbReference type="Proteomes" id="UP000053593"/>
    </source>
</evidence>
<dbReference type="AlphaFoldDB" id="A0A0D0C8S9"/>
<feature type="compositionally biased region" description="Low complexity" evidence="1">
    <location>
        <begin position="66"/>
        <end position="75"/>
    </location>
</feature>
<keyword evidence="3" id="KW-1185">Reference proteome</keyword>